<dbReference type="Pfam" id="PF05026">
    <property type="entry name" value="DCP2"/>
    <property type="match status" value="1"/>
</dbReference>
<dbReference type="InterPro" id="IPR007722">
    <property type="entry name" value="DCP2_BoxA"/>
</dbReference>
<name>A0AB34J532_PRYPA</name>
<gene>
    <name evidence="10" type="ORF">AB1Y20_003568</name>
</gene>
<evidence type="ECO:0000256" key="1">
    <source>
        <dbReference type="ARBA" id="ARBA00001936"/>
    </source>
</evidence>
<dbReference type="AlphaFoldDB" id="A0AB34J532"/>
<dbReference type="InterPro" id="IPR020084">
    <property type="entry name" value="NUDIX_hydrolase_CS"/>
</dbReference>
<dbReference type="GO" id="GO:0000184">
    <property type="term" value="P:nuclear-transcribed mRNA catabolic process, nonsense-mediated decay"/>
    <property type="evidence" value="ECO:0007669"/>
    <property type="project" value="InterPro"/>
</dbReference>
<dbReference type="CDD" id="cd03672">
    <property type="entry name" value="NUDIX_Dcp2p_Nudt20"/>
    <property type="match status" value="1"/>
</dbReference>
<dbReference type="EMBL" id="JBGBPQ010000012">
    <property type="protein sequence ID" value="KAL1514469.1"/>
    <property type="molecule type" value="Genomic_DNA"/>
</dbReference>
<dbReference type="GO" id="GO:0003723">
    <property type="term" value="F:RNA binding"/>
    <property type="evidence" value="ECO:0007669"/>
    <property type="project" value="UniProtKB-KW"/>
</dbReference>
<dbReference type="PROSITE" id="PS51462">
    <property type="entry name" value="NUDIX"/>
    <property type="match status" value="1"/>
</dbReference>
<keyword evidence="4" id="KW-0963">Cytoplasm</keyword>
<keyword evidence="6" id="KW-0378">Hydrolase</keyword>
<dbReference type="InterPro" id="IPR044099">
    <property type="entry name" value="Dcp2_NUDIX"/>
</dbReference>
<dbReference type="GO" id="GO:0140933">
    <property type="term" value="F:5'-(N(7)-methylguanosine 5'-triphospho)-[mRNA] hydrolase activity"/>
    <property type="evidence" value="ECO:0007669"/>
    <property type="project" value="InterPro"/>
</dbReference>
<dbReference type="GO" id="GO:0005737">
    <property type="term" value="C:cytoplasm"/>
    <property type="evidence" value="ECO:0007669"/>
    <property type="project" value="UniProtKB-SubCell"/>
</dbReference>
<dbReference type="SUPFAM" id="SSF140586">
    <property type="entry name" value="Dcp2 domain-like"/>
    <property type="match status" value="1"/>
</dbReference>
<evidence type="ECO:0000256" key="3">
    <source>
        <dbReference type="ARBA" id="ARBA00005279"/>
    </source>
</evidence>
<dbReference type="GO" id="GO:0000290">
    <property type="term" value="P:deadenylation-dependent decapping of nuclear-transcribed mRNA"/>
    <property type="evidence" value="ECO:0007669"/>
    <property type="project" value="InterPro"/>
</dbReference>
<dbReference type="FunFam" id="3.90.79.10:FF:000003">
    <property type="entry name" value="M7GpppN-mRNA hydrolase isoform 2"/>
    <property type="match status" value="1"/>
</dbReference>
<evidence type="ECO:0000256" key="7">
    <source>
        <dbReference type="ARBA" id="ARBA00022884"/>
    </source>
</evidence>
<comment type="caution">
    <text evidence="10">The sequence shown here is derived from an EMBL/GenBank/DDBJ whole genome shotgun (WGS) entry which is preliminary data.</text>
</comment>
<keyword evidence="7" id="KW-0694">RNA-binding</keyword>
<evidence type="ECO:0000256" key="8">
    <source>
        <dbReference type="ARBA" id="ARBA00023211"/>
    </source>
</evidence>
<evidence type="ECO:0000256" key="2">
    <source>
        <dbReference type="ARBA" id="ARBA00004496"/>
    </source>
</evidence>
<evidence type="ECO:0000313" key="10">
    <source>
        <dbReference type="EMBL" id="KAL1514469.1"/>
    </source>
</evidence>
<evidence type="ECO:0000256" key="6">
    <source>
        <dbReference type="ARBA" id="ARBA00022801"/>
    </source>
</evidence>
<reference evidence="10 11" key="1">
    <citation type="journal article" date="2024" name="Science">
        <title>Giant polyketide synthase enzymes in the biosynthesis of giant marine polyether toxins.</title>
        <authorList>
            <person name="Fallon T.R."/>
            <person name="Shende V.V."/>
            <person name="Wierzbicki I.H."/>
            <person name="Pendleton A.L."/>
            <person name="Watervoot N.F."/>
            <person name="Auber R.P."/>
            <person name="Gonzalez D.J."/>
            <person name="Wisecaver J.H."/>
            <person name="Moore B.S."/>
        </authorList>
    </citation>
    <scope>NUCLEOTIDE SEQUENCE [LARGE SCALE GENOMIC DNA]</scope>
    <source>
        <strain evidence="10 11">12B1</strain>
    </source>
</reference>
<dbReference type="PANTHER" id="PTHR23114">
    <property type="entry name" value="M7GPPPN-MRNA HYDROLASE"/>
    <property type="match status" value="1"/>
</dbReference>
<dbReference type="Pfam" id="PF00293">
    <property type="entry name" value="NUDIX"/>
    <property type="match status" value="1"/>
</dbReference>
<accession>A0AB34J532</accession>
<dbReference type="InterPro" id="IPR015797">
    <property type="entry name" value="NUDIX_hydrolase-like_dom_sf"/>
</dbReference>
<dbReference type="PANTHER" id="PTHR23114:SF17">
    <property type="entry name" value="M7GPPPN-MRNA HYDROLASE"/>
    <property type="match status" value="1"/>
</dbReference>
<protein>
    <recommendedName>
        <fullName evidence="9">Nudix hydrolase domain-containing protein</fullName>
    </recommendedName>
</protein>
<dbReference type="GO" id="GO:0030145">
    <property type="term" value="F:manganese ion binding"/>
    <property type="evidence" value="ECO:0007669"/>
    <property type="project" value="InterPro"/>
</dbReference>
<dbReference type="InterPro" id="IPR000086">
    <property type="entry name" value="NUDIX_hydrolase_dom"/>
</dbReference>
<comment type="subcellular location">
    <subcellularLocation>
        <location evidence="2">Cytoplasm</location>
    </subcellularLocation>
</comment>
<keyword evidence="8" id="KW-0464">Manganese</keyword>
<keyword evidence="5" id="KW-0479">Metal-binding</keyword>
<dbReference type="PROSITE" id="PS00893">
    <property type="entry name" value="NUDIX_BOX"/>
    <property type="match status" value="1"/>
</dbReference>
<dbReference type="InterPro" id="IPR036189">
    <property type="entry name" value="DCP2_BoxA_sf"/>
</dbReference>
<sequence>MADVGPPPSIQEVMDDLAMRFVVNCPAEEQESFERLLFQVEAAFWFYDDQYREVWPDTFVQHNLLSFSQQLFKHCSLLSQFEHRAKEIYDAFTLYKHQIPTCGAALLNPSMTKVLLVKSYRGNSWGFPKGKIDKDEDKVSCAIREVYEEIGFDCSALIDENEFLEMQWQQQVMRLYVVPNVPESTVFETRTKKEIGEIAWHKIKDLPTTKEAAVGKLKPFWMVASFVARLNKWLEKQEKKKKHKRGARAPASGSSAELAVAAAAPAAKAEGTAGKGGKGTPDVKAVLSAPVTAPLGLKSSRADSSAKQVEVMKRGAGTVTSGARAQSRPSRGHAFLDFAFDRDAVIAALG</sequence>
<evidence type="ECO:0000256" key="4">
    <source>
        <dbReference type="ARBA" id="ARBA00022490"/>
    </source>
</evidence>
<dbReference type="Gene3D" id="3.90.79.10">
    <property type="entry name" value="Nucleoside Triphosphate Pyrophosphohydrolase"/>
    <property type="match status" value="1"/>
</dbReference>
<feature type="domain" description="Nudix hydrolase" evidence="9">
    <location>
        <begin position="97"/>
        <end position="224"/>
    </location>
</feature>
<organism evidence="10 11">
    <name type="scientific">Prymnesium parvum</name>
    <name type="common">Toxic golden alga</name>
    <dbReference type="NCBI Taxonomy" id="97485"/>
    <lineage>
        <taxon>Eukaryota</taxon>
        <taxon>Haptista</taxon>
        <taxon>Haptophyta</taxon>
        <taxon>Prymnesiophyceae</taxon>
        <taxon>Prymnesiales</taxon>
        <taxon>Prymnesiaceae</taxon>
        <taxon>Prymnesium</taxon>
    </lineage>
</organism>
<comment type="cofactor">
    <cofactor evidence="1">
        <name>Mn(2+)</name>
        <dbReference type="ChEBI" id="CHEBI:29035"/>
    </cofactor>
</comment>
<dbReference type="Proteomes" id="UP001515480">
    <property type="component" value="Unassembled WGS sequence"/>
</dbReference>
<evidence type="ECO:0000256" key="5">
    <source>
        <dbReference type="ARBA" id="ARBA00022723"/>
    </source>
</evidence>
<dbReference type="SUPFAM" id="SSF55811">
    <property type="entry name" value="Nudix"/>
    <property type="match status" value="1"/>
</dbReference>
<proteinExistence type="inferred from homology"/>
<keyword evidence="11" id="KW-1185">Reference proteome</keyword>
<dbReference type="Gene3D" id="1.10.10.1050">
    <property type="entry name" value="Dcp2, box A domain"/>
    <property type="match status" value="1"/>
</dbReference>
<comment type="similarity">
    <text evidence="3">Belongs to the Nudix hydrolase family. DCP2 subfamily.</text>
</comment>
<evidence type="ECO:0000313" key="11">
    <source>
        <dbReference type="Proteomes" id="UP001515480"/>
    </source>
</evidence>
<dbReference type="SMART" id="SM01125">
    <property type="entry name" value="DCP2"/>
    <property type="match status" value="1"/>
</dbReference>
<evidence type="ECO:0000259" key="9">
    <source>
        <dbReference type="PROSITE" id="PS51462"/>
    </source>
</evidence>